<organism evidence="3 4">
    <name type="scientific">Candidatus Acidianus copahuensis</name>
    <dbReference type="NCBI Taxonomy" id="1160895"/>
    <lineage>
        <taxon>Archaea</taxon>
        <taxon>Thermoproteota</taxon>
        <taxon>Thermoprotei</taxon>
        <taxon>Sulfolobales</taxon>
        <taxon>Sulfolobaceae</taxon>
        <taxon>Acidianus</taxon>
    </lineage>
</organism>
<evidence type="ECO:0000256" key="2">
    <source>
        <dbReference type="ARBA" id="ARBA00022840"/>
    </source>
</evidence>
<evidence type="ECO:0000256" key="1">
    <source>
        <dbReference type="ARBA" id="ARBA00022741"/>
    </source>
</evidence>
<reference evidence="3 4" key="1">
    <citation type="submission" date="2014-03" db="EMBL/GenBank/DDBJ databases">
        <title>Draft genome sequence of the novel thermoacidophilic archaea Acidianus copahuensis ALE1 strain, isolated from Copahue volcanic area in Neuquen Argentina.</title>
        <authorList>
            <person name="Urbieta M.S."/>
            <person name="Rascovan N."/>
            <person name="Castro C."/>
            <person name="Revale S."/>
            <person name="Giaveno M.A."/>
            <person name="Vazquez M.P."/>
            <person name="Donati E.R."/>
        </authorList>
    </citation>
    <scope>NUCLEOTIDE SEQUENCE [LARGE SCALE GENOMIC DNA]</scope>
    <source>
        <strain evidence="3 4">ALE1</strain>
    </source>
</reference>
<dbReference type="Gene3D" id="3.40.50.300">
    <property type="entry name" value="P-loop containing nucleotide triphosphate hydrolases"/>
    <property type="match status" value="1"/>
</dbReference>
<dbReference type="PANTHER" id="PTHR42961">
    <property type="entry name" value="IRON-SULFUR PROTEIN NUBPL"/>
    <property type="match status" value="1"/>
</dbReference>
<protein>
    <submittedName>
        <fullName evidence="3">ATP-binding protein</fullName>
    </submittedName>
</protein>
<sequence>MEPLRQLAKEKLEGKRVIAVMSAKGGVGKSVISSLLAFTLSQRENTSIVDLDIHTMAMSKLFGLEGRLHEVTKNGIEPFSFGNLGVFSLSGVVRDNYVLLPGINQGKVMEGLIAYANIKSSKNVIFDLPPGMGDEILVLERISKYFPIVVTTPSKISTKVVEYLIKYLVNEKRVKPSLIVNMAYFDCNGEIVRPFGEMNGVRSLANEYNVNFFEFPIDPNVEDYVGKIIEYKGSVKVKTDEVVTSLFYSNP</sequence>
<dbReference type="OrthoDB" id="85513at2157"/>
<dbReference type="GO" id="GO:0016226">
    <property type="term" value="P:iron-sulfur cluster assembly"/>
    <property type="evidence" value="ECO:0007669"/>
    <property type="project" value="InterPro"/>
</dbReference>
<dbReference type="InterPro" id="IPR027417">
    <property type="entry name" value="P-loop_NTPase"/>
</dbReference>
<dbReference type="AlphaFoldDB" id="A0A031LK30"/>
<keyword evidence="1" id="KW-0547">Nucleotide-binding</keyword>
<dbReference type="GO" id="GO:0051539">
    <property type="term" value="F:4 iron, 4 sulfur cluster binding"/>
    <property type="evidence" value="ECO:0007669"/>
    <property type="project" value="TreeGrafter"/>
</dbReference>
<dbReference type="Pfam" id="PF10609">
    <property type="entry name" value="ParA"/>
    <property type="match status" value="1"/>
</dbReference>
<name>A0A031LK30_9CREN</name>
<dbReference type="InterPro" id="IPR033756">
    <property type="entry name" value="YlxH/NBP35"/>
</dbReference>
<dbReference type="InterPro" id="IPR044304">
    <property type="entry name" value="NUBPL-like"/>
</dbReference>
<dbReference type="RefSeq" id="WP_081801293.1">
    <property type="nucleotide sequence ID" value="NZ_JFZT01000066.1"/>
</dbReference>
<dbReference type="STRING" id="1160895.CM19_12735"/>
<evidence type="ECO:0000313" key="4">
    <source>
        <dbReference type="Proteomes" id="UP000024332"/>
    </source>
</evidence>
<dbReference type="SUPFAM" id="SSF52540">
    <property type="entry name" value="P-loop containing nucleoside triphosphate hydrolases"/>
    <property type="match status" value="1"/>
</dbReference>
<dbReference type="Proteomes" id="UP000024332">
    <property type="component" value="Unassembled WGS sequence"/>
</dbReference>
<dbReference type="GO" id="GO:0005524">
    <property type="term" value="F:ATP binding"/>
    <property type="evidence" value="ECO:0007669"/>
    <property type="project" value="UniProtKB-KW"/>
</dbReference>
<comment type="caution">
    <text evidence="3">The sequence shown here is derived from an EMBL/GenBank/DDBJ whole genome shotgun (WGS) entry which is preliminary data.</text>
</comment>
<dbReference type="PANTHER" id="PTHR42961:SF2">
    <property type="entry name" value="IRON-SULFUR PROTEIN NUBPL"/>
    <property type="match status" value="1"/>
</dbReference>
<keyword evidence="2 3" id="KW-0067">ATP-binding</keyword>
<evidence type="ECO:0000313" key="3">
    <source>
        <dbReference type="EMBL" id="EZQ01594.1"/>
    </source>
</evidence>
<gene>
    <name evidence="3" type="ORF">CM19_12735</name>
</gene>
<accession>A0A031LK30</accession>
<proteinExistence type="predicted"/>
<dbReference type="EMBL" id="JFZT01000066">
    <property type="protein sequence ID" value="EZQ01594.1"/>
    <property type="molecule type" value="Genomic_DNA"/>
</dbReference>
<keyword evidence="4" id="KW-1185">Reference proteome</keyword>